<evidence type="ECO:0000313" key="5">
    <source>
        <dbReference type="Proteomes" id="UP000011585"/>
    </source>
</evidence>
<organism evidence="2 4">
    <name type="scientific">Halogeometricum borinquense (strain ATCC 700274 / DSM 11551 / JCM 10706 / KCTC 4070 / PR3)</name>
    <dbReference type="NCBI Taxonomy" id="469382"/>
    <lineage>
        <taxon>Archaea</taxon>
        <taxon>Methanobacteriati</taxon>
        <taxon>Methanobacteriota</taxon>
        <taxon>Stenosarchaea group</taxon>
        <taxon>Halobacteria</taxon>
        <taxon>Halobacteriales</taxon>
        <taxon>Haloferacaceae</taxon>
        <taxon>Halogeometricum</taxon>
    </lineage>
</organism>
<dbReference type="RefSeq" id="WP_006054796.1">
    <property type="nucleotide sequence ID" value="NC_014731.1"/>
</dbReference>
<keyword evidence="2" id="KW-0614">Plasmid</keyword>
<evidence type="ECO:0000313" key="2">
    <source>
        <dbReference type="EMBL" id="ADQ68831.1"/>
    </source>
</evidence>
<evidence type="ECO:0000313" key="4">
    <source>
        <dbReference type="Proteomes" id="UP000006663"/>
    </source>
</evidence>
<proteinExistence type="predicted"/>
<geneLocation type="plasmid" evidence="2 4">
    <name>pHBOR02</name>
</geneLocation>
<dbReference type="AlphaFoldDB" id="E4NVE7"/>
<protein>
    <submittedName>
        <fullName evidence="2">Uncharacterized protein</fullName>
    </submittedName>
</protein>
<dbReference type="GeneID" id="9988618"/>
<dbReference type="Proteomes" id="UP000011585">
    <property type="component" value="Unassembled WGS sequence"/>
</dbReference>
<dbReference type="EMBL" id="AOHT01000022">
    <property type="protein sequence ID" value="ELY28737.1"/>
    <property type="molecule type" value="Genomic_DNA"/>
</dbReference>
<dbReference type="HOGENOM" id="CLU_516407_0_0_2"/>
<gene>
    <name evidence="2" type="ordered locus">Hbor_33050</name>
    <name evidence="3" type="ORF">C499_07395</name>
</gene>
<evidence type="ECO:0000313" key="3">
    <source>
        <dbReference type="EMBL" id="ELY28737.1"/>
    </source>
</evidence>
<reference evidence="3 5" key="3">
    <citation type="journal article" date="2014" name="PLoS Genet.">
        <title>Phylogenetically driven sequencing of extremely halophilic archaea reveals strategies for static and dynamic osmo-response.</title>
        <authorList>
            <person name="Becker E.A."/>
            <person name="Seitzer P.M."/>
            <person name="Tritt A."/>
            <person name="Larsen D."/>
            <person name="Krusor M."/>
            <person name="Yao A.I."/>
            <person name="Wu D."/>
            <person name="Madern D."/>
            <person name="Eisen J.A."/>
            <person name="Darling A.E."/>
            <person name="Facciotti M.T."/>
        </authorList>
    </citation>
    <scope>NUCLEOTIDE SEQUENCE [LARGE SCALE GENOMIC DNA]</scope>
    <source>
        <strain evidence="3 5">DSM 11551</strain>
    </source>
</reference>
<dbReference type="EMBL" id="CP001692">
    <property type="protein sequence ID" value="ADQ68831.1"/>
    <property type="molecule type" value="Genomic_DNA"/>
</dbReference>
<name>E4NVE7_HALBP</name>
<sequence length="527" mass="57315">MNDEPSGGDDVTTDETDSIVVETLLDALSPAEELGDGRVDEVDDRRRQAEQLDGLVAERSPDEGQSHLVAVAYTAMVDAVEAGRFERLAVPIDRLATLVGRHPSSVHLRTLLARILAKATWDEGAAGRFDAQAAHLGHLESLAERAPDDEVTTALARARFFAAYHTGAAERFDELGTHIDRLDWLVEDTDDVGVRQEFAQALVNAMIDAGKAGRLDALDDRLSRLDLLVAEYPHSQLQVSLANALAITTFHSLEADRVDDCQTHLDRLDDLAAKYPNTDAIQGHCTSAHCHVVTSQGDQPVCERSLDRLETLATDNPDTIPVQLRVSQAFLGAALAGRKLPDGFRPRLERLDVLLSADGNSDTDWQQRLAETIVSTGLGPVDSARLGDSLEALLDSLDSLVADHPDDDLLRLVFARALQWTTAAKCKAGQFNATEASIDRLERLATETPDSDPVRHVFARTSVNAGIDAARPDDSTSSNPTSTGSRAWWLTIRTRTSVAPWRRPTPSRQYTKGGPPDSTRSRPISTA</sequence>
<dbReference type="OrthoDB" id="350556at2157"/>
<accession>E4NVE7</accession>
<dbReference type="PATRIC" id="fig|469382.19.peg.1444"/>
<reference evidence="2" key="2">
    <citation type="submission" date="2009-08" db="EMBL/GenBank/DDBJ databases">
        <title>The complete plasmid2 of Halogeometricum borinquense DSM 11551.</title>
        <authorList>
            <consortium name="US DOE Joint Genome Institute (JGI-PGF)"/>
            <person name="Lucas S."/>
            <person name="Copeland A."/>
            <person name="Lapidus A."/>
            <person name="Glavina del Rio T."/>
            <person name="Dalin E."/>
            <person name="Tice H."/>
            <person name="Bruce D."/>
            <person name="Goodwin L."/>
            <person name="Pitluck S."/>
            <person name="Kyrpides N."/>
            <person name="Mavromatis K."/>
            <person name="Mikhailova N."/>
            <person name="Anderson I."/>
            <person name="Brettin T."/>
            <person name="Detter J.C."/>
            <person name="Han C."/>
            <person name="Larimer F."/>
            <person name="Land M."/>
            <person name="Hauser L."/>
            <person name="Markowitz V."/>
            <person name="Cheng J.-F."/>
            <person name="Hugenholtz P."/>
            <person name="Woyke T."/>
            <person name="Wu D."/>
            <person name="Tindal B."/>
            <person name="Klenk H.-P."/>
            <person name="Eisen J.A."/>
        </authorList>
    </citation>
    <scope>NUCLEOTIDE SEQUENCE</scope>
    <source>
        <strain evidence="2">PR 3</strain>
        <plasmid evidence="2">pHBOR02</plasmid>
    </source>
</reference>
<feature type="region of interest" description="Disordered" evidence="1">
    <location>
        <begin position="499"/>
        <end position="527"/>
    </location>
</feature>
<evidence type="ECO:0000256" key="1">
    <source>
        <dbReference type="SAM" id="MobiDB-lite"/>
    </source>
</evidence>
<reference evidence="4" key="1">
    <citation type="journal article" date="2009" name="Stand. Genomic Sci.">
        <title>Complete genome sequence of Halogeometricum borinquense type strain (PR3).</title>
        <authorList>
            <person name="Malfatti S."/>
            <person name="Tindall B.J."/>
            <person name="Schneider S."/>
            <person name="Fahnrich R."/>
            <person name="Lapidus A."/>
            <person name="Labuttii K."/>
            <person name="Copeland A."/>
            <person name="Glavina Del Rio T."/>
            <person name="Nolan M."/>
            <person name="Chen F."/>
            <person name="Lucas S."/>
            <person name="Tice H."/>
            <person name="Cheng J.F."/>
            <person name="Bruce D."/>
            <person name="Goodwin L."/>
            <person name="Pitluck S."/>
            <person name="Anderson I."/>
            <person name="Pati A."/>
            <person name="Ivanova N."/>
            <person name="Mavromatis K."/>
            <person name="Chen A."/>
            <person name="Palaniappan K."/>
            <person name="D'haeseleer P."/>
            <person name="Goker M."/>
            <person name="Bristow J."/>
            <person name="Eisen J.A."/>
            <person name="Markowitz V."/>
            <person name="Hugenholtz P."/>
            <person name="Kyrpides N.C."/>
            <person name="Klenk H.P."/>
            <person name="Chain P."/>
        </authorList>
    </citation>
    <scope>NUCLEOTIDE SEQUENCE [LARGE SCALE GENOMIC DNA]</scope>
    <source>
        <strain evidence="4">ATCC 700274 / DSM 11551 / JCM 10706 / KCTC 4070 / PR3</strain>
        <plasmid evidence="4">pHBOR02</plasmid>
    </source>
</reference>
<dbReference type="Proteomes" id="UP000006663">
    <property type="component" value="Plasmid pHBOR02"/>
</dbReference>
<keyword evidence="4" id="KW-1185">Reference proteome</keyword>
<dbReference type="KEGG" id="hbo:Hbor_33050"/>